<dbReference type="Gene3D" id="2.60.40.1180">
    <property type="entry name" value="Golgi alpha-mannosidase II"/>
    <property type="match status" value="1"/>
</dbReference>
<feature type="domain" description="Alpha-L-fucosidase C-terminal" evidence="1">
    <location>
        <begin position="16"/>
        <end position="100"/>
    </location>
</feature>
<evidence type="ECO:0000259" key="1">
    <source>
        <dbReference type="Pfam" id="PF16757"/>
    </source>
</evidence>
<accession>X1SHU6</accession>
<reference evidence="2" key="1">
    <citation type="journal article" date="2014" name="Front. Microbiol.">
        <title>High frequency of phylogenetically diverse reductive dehalogenase-homologous genes in deep subseafloor sedimentary metagenomes.</title>
        <authorList>
            <person name="Kawai M."/>
            <person name="Futagami T."/>
            <person name="Toyoda A."/>
            <person name="Takaki Y."/>
            <person name="Nishi S."/>
            <person name="Hori S."/>
            <person name="Arai W."/>
            <person name="Tsubouchi T."/>
            <person name="Morono Y."/>
            <person name="Uchiyama I."/>
            <person name="Ito T."/>
            <person name="Fujiyama A."/>
            <person name="Inagaki F."/>
            <person name="Takami H."/>
        </authorList>
    </citation>
    <scope>NUCLEOTIDE SEQUENCE</scope>
    <source>
        <strain evidence="2">Expedition CK06-06</strain>
    </source>
</reference>
<dbReference type="InterPro" id="IPR031919">
    <property type="entry name" value="Fucosidase_C"/>
</dbReference>
<evidence type="ECO:0000313" key="2">
    <source>
        <dbReference type="EMBL" id="GAI78731.1"/>
    </source>
</evidence>
<protein>
    <recommendedName>
        <fullName evidence="1">Alpha-L-fucosidase C-terminal domain-containing protein</fullName>
    </recommendedName>
</protein>
<feature type="non-terminal residue" evidence="2">
    <location>
        <position position="1"/>
    </location>
</feature>
<dbReference type="Pfam" id="PF16757">
    <property type="entry name" value="Fucosidase_C"/>
    <property type="match status" value="1"/>
</dbReference>
<organism evidence="2">
    <name type="scientific">marine sediment metagenome</name>
    <dbReference type="NCBI Taxonomy" id="412755"/>
    <lineage>
        <taxon>unclassified sequences</taxon>
        <taxon>metagenomes</taxon>
        <taxon>ecological metagenomes</taxon>
    </lineage>
</organism>
<sequence length="107" mass="12470">NGEIIHNSGSIKNYRETESLYYLTSKDKKYMYAVSTKWPGSTLNIKYVQPNTDSEVYVLGYDFPLEWTDMGDDGTMIQIPDELQNEENRPCKFAWVFKMQGKEYSGM</sequence>
<comment type="caution">
    <text evidence="2">The sequence shown here is derived from an EMBL/GenBank/DDBJ whole genome shotgun (WGS) entry which is preliminary data.</text>
</comment>
<dbReference type="EMBL" id="BARW01005386">
    <property type="protein sequence ID" value="GAI78731.1"/>
    <property type="molecule type" value="Genomic_DNA"/>
</dbReference>
<gene>
    <name evidence="2" type="ORF">S12H4_11779</name>
</gene>
<dbReference type="InterPro" id="IPR013780">
    <property type="entry name" value="Glyco_hydro_b"/>
</dbReference>
<proteinExistence type="predicted"/>
<dbReference type="AlphaFoldDB" id="X1SHU6"/>
<name>X1SHU6_9ZZZZ</name>